<dbReference type="GO" id="GO:0010142">
    <property type="term" value="P:farnesyl diphosphate biosynthetic process, mevalonate pathway"/>
    <property type="evidence" value="ECO:0007669"/>
    <property type="project" value="TreeGrafter"/>
</dbReference>
<keyword evidence="11 13" id="KW-0753">Steroid metabolism</keyword>
<keyword evidence="7 13" id="KW-0418">Kinase</keyword>
<dbReference type="Pfam" id="PF00288">
    <property type="entry name" value="GHMP_kinases_N"/>
    <property type="match status" value="1"/>
</dbReference>
<keyword evidence="5 13" id="KW-0808">Transferase</keyword>
<evidence type="ECO:0000256" key="10">
    <source>
        <dbReference type="ARBA" id="ARBA00023098"/>
    </source>
</evidence>
<evidence type="ECO:0000256" key="4">
    <source>
        <dbReference type="ARBA" id="ARBA00022516"/>
    </source>
</evidence>
<keyword evidence="9 13" id="KW-0752">Steroid biosynthesis</keyword>
<dbReference type="PANTHER" id="PTHR31814:SF2">
    <property type="entry name" value="PHOSPHOMEVALONATE KINASE"/>
    <property type="match status" value="1"/>
</dbReference>
<evidence type="ECO:0000256" key="11">
    <source>
        <dbReference type="ARBA" id="ARBA00023221"/>
    </source>
</evidence>
<dbReference type="InterPro" id="IPR020568">
    <property type="entry name" value="Ribosomal_Su5_D2-typ_SF"/>
</dbReference>
<name>A0A7H9HP22_9SACH</name>
<organism evidence="15 16">
    <name type="scientific">Torulaspora globosa</name>
    <dbReference type="NCBI Taxonomy" id="48254"/>
    <lineage>
        <taxon>Eukaryota</taxon>
        <taxon>Fungi</taxon>
        <taxon>Dikarya</taxon>
        <taxon>Ascomycota</taxon>
        <taxon>Saccharomycotina</taxon>
        <taxon>Saccharomycetes</taxon>
        <taxon>Saccharomycetales</taxon>
        <taxon>Saccharomycetaceae</taxon>
        <taxon>Torulaspora</taxon>
    </lineage>
</organism>
<dbReference type="InterPro" id="IPR014721">
    <property type="entry name" value="Ribsml_uS5_D2-typ_fold_subgr"/>
</dbReference>
<comment type="similarity">
    <text evidence="2 13">Belongs to the GHMP kinase family. Mevalonate kinase subfamily.</text>
</comment>
<dbReference type="InterPro" id="IPR016005">
    <property type="entry name" value="Erg8"/>
</dbReference>
<keyword evidence="16" id="KW-1185">Reference proteome</keyword>
<keyword evidence="10 13" id="KW-0443">Lipid metabolism</keyword>
<comment type="pathway">
    <text evidence="1 13">Isoprenoid biosynthesis; isopentenyl diphosphate biosynthesis via mevalonate pathway; isopentenyl diphosphate from (R)-mevalonate: step 2/3.</text>
</comment>
<proteinExistence type="inferred from homology"/>
<evidence type="ECO:0000256" key="12">
    <source>
        <dbReference type="ARBA" id="ARBA00029326"/>
    </source>
</evidence>
<dbReference type="FunFam" id="3.30.230.10:FF:000101">
    <property type="entry name" value="Phosphomevalonate kinase"/>
    <property type="match status" value="1"/>
</dbReference>
<evidence type="ECO:0000256" key="2">
    <source>
        <dbReference type="ARBA" id="ARBA00006495"/>
    </source>
</evidence>
<protein>
    <recommendedName>
        <fullName evidence="3 13">Phosphomevalonate kinase</fullName>
        <ecNumber evidence="3 13">2.7.4.2</ecNumber>
    </recommendedName>
</protein>
<dbReference type="SUPFAM" id="SSF54211">
    <property type="entry name" value="Ribosomal protein S5 domain 2-like"/>
    <property type="match status" value="1"/>
</dbReference>
<dbReference type="Proteomes" id="UP000510647">
    <property type="component" value="Chromosome 3"/>
</dbReference>
<dbReference type="PIRSF" id="PIRSF017288">
    <property type="entry name" value="PMK_GHMP_euk"/>
    <property type="match status" value="1"/>
</dbReference>
<evidence type="ECO:0000256" key="1">
    <source>
        <dbReference type="ARBA" id="ARBA00005017"/>
    </source>
</evidence>
<feature type="domain" description="GHMP kinase N-terminal" evidence="14">
    <location>
        <begin position="137"/>
        <end position="210"/>
    </location>
</feature>
<evidence type="ECO:0000256" key="6">
    <source>
        <dbReference type="ARBA" id="ARBA00022741"/>
    </source>
</evidence>
<dbReference type="NCBIfam" id="TIGR01219">
    <property type="entry name" value="Pmev_kin_ERG8"/>
    <property type="match status" value="1"/>
</dbReference>
<evidence type="ECO:0000256" key="7">
    <source>
        <dbReference type="ARBA" id="ARBA00022777"/>
    </source>
</evidence>
<dbReference type="GO" id="GO:0005524">
    <property type="term" value="F:ATP binding"/>
    <property type="evidence" value="ECO:0007669"/>
    <property type="project" value="UniProtKB-UniRule"/>
</dbReference>
<keyword evidence="4 13" id="KW-0444">Lipid biosynthesis</keyword>
<dbReference type="GO" id="GO:0004631">
    <property type="term" value="F:phosphomevalonate kinase activity"/>
    <property type="evidence" value="ECO:0007669"/>
    <property type="project" value="UniProtKB-UniRule"/>
</dbReference>
<accession>A0A7H9HP22</accession>
<dbReference type="OrthoDB" id="10262935at2759"/>
<keyword evidence="8" id="KW-0067">ATP-binding</keyword>
<dbReference type="GO" id="GO:0006696">
    <property type="term" value="P:ergosterol biosynthetic process"/>
    <property type="evidence" value="ECO:0007669"/>
    <property type="project" value="TreeGrafter"/>
</dbReference>
<sequence>MVESRAFSAPGKALLVGGYLVLDPKYKSYVVALSARMHGVVSKHESKDNYTRVTVTSSQFNNDSWSYIVEDDSGFFPNSVDGKKNAFIETAIFNVFTYFEPELSKKLDIAIEIFSDSGYHSQAGSIPKRNRFKEFSYHSKSITEIPKTGLGSSAGLATVVTAALVSVFKPDLDVNRNQDLKLIHNLAQVAHCQAQGKVGSGFDVAAATFGSIMYQRFDPKLITNLPEHNAGQIYGQQLRSLVDQVDWKMTIERIRLPDGLRLVMGDVNSGSETTKLVAKVIAWYNANLPRSLDVYEELNCLNEEFINTLGVLNSVAAKDPIRYAQMMDAVNGGGYKSIMAFTELAKLRNCINCIRENFRLITKESGADIEPSVQTELLDACMWLDGVLTAVVPGAGGYDAISLITTKEADIKSQTEGNSAFDAVTWLDLSQADIGLVEENPTHYLDLK</sequence>
<evidence type="ECO:0000256" key="3">
    <source>
        <dbReference type="ARBA" id="ARBA00012958"/>
    </source>
</evidence>
<gene>
    <name evidence="15" type="ORF">HG537_0C01710</name>
</gene>
<keyword evidence="6" id="KW-0547">Nucleotide-binding</keyword>
<evidence type="ECO:0000313" key="16">
    <source>
        <dbReference type="Proteomes" id="UP000510647"/>
    </source>
</evidence>
<evidence type="ECO:0000313" key="15">
    <source>
        <dbReference type="EMBL" id="QLQ79524.1"/>
    </source>
</evidence>
<dbReference type="InterPro" id="IPR035102">
    <property type="entry name" value="Phosphomevalonate_kinase"/>
</dbReference>
<dbReference type="PROSITE" id="PS00627">
    <property type="entry name" value="GHMP_KINASES_ATP"/>
    <property type="match status" value="1"/>
</dbReference>
<evidence type="ECO:0000256" key="5">
    <source>
        <dbReference type="ARBA" id="ARBA00022679"/>
    </source>
</evidence>
<dbReference type="GO" id="GO:0005777">
    <property type="term" value="C:peroxisome"/>
    <property type="evidence" value="ECO:0007669"/>
    <property type="project" value="TreeGrafter"/>
</dbReference>
<dbReference type="InterPro" id="IPR006203">
    <property type="entry name" value="GHMP_knse_ATP-bd_CS"/>
</dbReference>
<dbReference type="PANTHER" id="PTHR31814">
    <property type="match status" value="1"/>
</dbReference>
<dbReference type="Gene3D" id="3.30.230.10">
    <property type="match status" value="1"/>
</dbReference>
<evidence type="ECO:0000256" key="9">
    <source>
        <dbReference type="ARBA" id="ARBA00022955"/>
    </source>
</evidence>
<dbReference type="AlphaFoldDB" id="A0A7H9HP22"/>
<dbReference type="GO" id="GO:0019287">
    <property type="term" value="P:isopentenyl diphosphate biosynthetic process, mevalonate pathway"/>
    <property type="evidence" value="ECO:0007669"/>
    <property type="project" value="UniProtKB-UniRule"/>
</dbReference>
<dbReference type="EMBL" id="CP059269">
    <property type="protein sequence ID" value="QLQ79524.1"/>
    <property type="molecule type" value="Genomic_DNA"/>
</dbReference>
<dbReference type="EC" id="2.7.4.2" evidence="3 13"/>
<evidence type="ECO:0000259" key="14">
    <source>
        <dbReference type="Pfam" id="PF00288"/>
    </source>
</evidence>
<evidence type="ECO:0000256" key="8">
    <source>
        <dbReference type="ARBA" id="ARBA00022840"/>
    </source>
</evidence>
<dbReference type="UniPathway" id="UPA00057">
    <property type="reaction ID" value="UER00099"/>
</dbReference>
<dbReference type="InterPro" id="IPR006204">
    <property type="entry name" value="GHMP_kinase_N_dom"/>
</dbReference>
<reference evidence="15 16" key="1">
    <citation type="submission" date="2020-06" db="EMBL/GenBank/DDBJ databases">
        <title>The yeast mating-type switching endonuclease HO is a domesticated member of an unorthodox homing genetic element family.</title>
        <authorList>
            <person name="Coughlan A.Y."/>
            <person name="Lombardi L."/>
            <person name="Braun-Galleani S."/>
            <person name="Martos A.R."/>
            <person name="Galeote V."/>
            <person name="Bigey F."/>
            <person name="Dequin S."/>
            <person name="Byrne K.P."/>
            <person name="Wolfe K.H."/>
        </authorList>
    </citation>
    <scope>NUCLEOTIDE SEQUENCE [LARGE SCALE GENOMIC DNA]</scope>
    <source>
        <strain evidence="15 16">CBS2947</strain>
    </source>
</reference>
<evidence type="ECO:0000256" key="13">
    <source>
        <dbReference type="PIRNR" id="PIRNR017288"/>
    </source>
</evidence>
<comment type="catalytic activity">
    <reaction evidence="12">
        <text>(R)-5-phosphomevalonate + ATP = (R)-5-diphosphomevalonate + ADP</text>
        <dbReference type="Rhea" id="RHEA:16341"/>
        <dbReference type="ChEBI" id="CHEBI:30616"/>
        <dbReference type="ChEBI" id="CHEBI:57557"/>
        <dbReference type="ChEBI" id="CHEBI:58146"/>
        <dbReference type="ChEBI" id="CHEBI:456216"/>
        <dbReference type="EC" id="2.7.4.2"/>
    </reaction>
    <physiologicalReaction direction="left-to-right" evidence="12">
        <dbReference type="Rhea" id="RHEA:16342"/>
    </physiologicalReaction>
</comment>